<dbReference type="PROSITE" id="PS50084">
    <property type="entry name" value="KH_TYPE_1"/>
    <property type="match status" value="1"/>
</dbReference>
<dbReference type="InterPro" id="IPR001247">
    <property type="entry name" value="ExoRNase_PH_dom1"/>
</dbReference>
<keyword evidence="2 8" id="KW-0963">Cytoplasm</keyword>
<comment type="similarity">
    <text evidence="1 8">Belongs to the polyribonucleotide nucleotidyltransferase family.</text>
</comment>
<keyword evidence="12" id="KW-1185">Reference proteome</keyword>
<name>A0ABS9MLL2_9FIRM</name>
<dbReference type="EMBL" id="JAKNHQ010000019">
    <property type="protein sequence ID" value="MCG4611611.1"/>
    <property type="molecule type" value="Genomic_DNA"/>
</dbReference>
<dbReference type="EC" id="2.7.7.8" evidence="8"/>
<evidence type="ECO:0000256" key="9">
    <source>
        <dbReference type="SAM" id="MobiDB-lite"/>
    </source>
</evidence>
<feature type="domain" description="S1 motif" evidence="10">
    <location>
        <begin position="623"/>
        <end position="691"/>
    </location>
</feature>
<dbReference type="Proteomes" id="UP001298681">
    <property type="component" value="Unassembled WGS sequence"/>
</dbReference>
<comment type="catalytic activity">
    <reaction evidence="8">
        <text>RNA(n+1) + phosphate = RNA(n) + a ribonucleoside 5'-diphosphate</text>
        <dbReference type="Rhea" id="RHEA:22096"/>
        <dbReference type="Rhea" id="RHEA-COMP:14527"/>
        <dbReference type="Rhea" id="RHEA-COMP:17342"/>
        <dbReference type="ChEBI" id="CHEBI:43474"/>
        <dbReference type="ChEBI" id="CHEBI:57930"/>
        <dbReference type="ChEBI" id="CHEBI:140395"/>
        <dbReference type="EC" id="2.7.7.8"/>
    </reaction>
</comment>
<evidence type="ECO:0000256" key="8">
    <source>
        <dbReference type="HAMAP-Rule" id="MF_01595"/>
    </source>
</evidence>
<comment type="subcellular location">
    <subcellularLocation>
        <location evidence="8">Cytoplasm</location>
    </subcellularLocation>
</comment>
<evidence type="ECO:0000313" key="12">
    <source>
        <dbReference type="Proteomes" id="UP001298681"/>
    </source>
</evidence>
<feature type="binding site" evidence="8">
    <location>
        <position position="486"/>
    </location>
    <ligand>
        <name>Mg(2+)</name>
        <dbReference type="ChEBI" id="CHEBI:18420"/>
    </ligand>
</feature>
<evidence type="ECO:0000256" key="6">
    <source>
        <dbReference type="ARBA" id="ARBA00022842"/>
    </source>
</evidence>
<dbReference type="Pfam" id="PF00013">
    <property type="entry name" value="KH_1"/>
    <property type="match status" value="1"/>
</dbReference>
<dbReference type="InterPro" id="IPR004087">
    <property type="entry name" value="KH_dom"/>
</dbReference>
<dbReference type="Pfam" id="PF01138">
    <property type="entry name" value="RNase_PH"/>
    <property type="match status" value="2"/>
</dbReference>
<dbReference type="SMART" id="SM00316">
    <property type="entry name" value="S1"/>
    <property type="match status" value="1"/>
</dbReference>
<dbReference type="Pfam" id="PF03726">
    <property type="entry name" value="PNPase"/>
    <property type="match status" value="1"/>
</dbReference>
<dbReference type="InterPro" id="IPR036612">
    <property type="entry name" value="KH_dom_type_1_sf"/>
</dbReference>
<evidence type="ECO:0000256" key="5">
    <source>
        <dbReference type="ARBA" id="ARBA00022723"/>
    </source>
</evidence>
<dbReference type="SUPFAM" id="SSF54211">
    <property type="entry name" value="Ribosomal protein S5 domain 2-like"/>
    <property type="match status" value="2"/>
</dbReference>
<dbReference type="SUPFAM" id="SSF50249">
    <property type="entry name" value="Nucleic acid-binding proteins"/>
    <property type="match status" value="1"/>
</dbReference>
<sequence length="744" mass="82971">MFENFRTFETDFAGRPLVIETGKMAQLANGECLVRYGDTVVHVAVTASAKPREGVDFFPLSVDFEEKLYAVGKIPGSFLKREGRPSDKAILTSRVIDRPIRPLFPKDMRNDVSVVCTVMSVDHDCLPEIAAMVGTSIALTISDIPWNGPISGVSVGLIDGEYIINPTSEQREKSRMAVTVASTDERIAMIEAGAKIVTDEEMYNGIMAGHEANQKIIEFIKGIQKEIGKEKFSYPSNEPDEEMLNAIKEFAMEDVKYALDTDDKNVRDERLKPIYEKVHEKFDPIYPEQEAKIEECMYRTQKYIVRRWLLDEQKRVDGRQMDQMRPLAAEIDLLPRVHGSGMFTRGQTQVLTVATLGPVSDQQMLDGIDEEEFKRYIHQYNFPSYSVGETKPSRGPGRREIGHGALAERALVPVIPSVEEFPYAYRLVSEVLSSNGSTSQASICGSTLALMAAGVPIKAPVAGISCGLITEGERWMTMVDIQGVEDFFGDMDFKVAGTKEGITAIQMDLKISGLTPEMVKEALEKTHKARNYIIDEIILKCIPEPRKELSKYAPKMMSTVIPVDKIREVIGSGGKVIQKICAECDVKMDVEEDGHVFISGLDKDNCQRALTIVDTIVNDPEPGAIYNGKVTRIMDFGAFVEIAPGKEGLVHISRLDVKRTEKVTDVVNVGDEVMVKVLEIDDKGRLNLSRRDALIEVEGLVPENTISDSPRRPERRDGGHFRRRDDRPRASNGFIANTNKKPNK</sequence>
<dbReference type="NCBIfam" id="TIGR03591">
    <property type="entry name" value="polynuc_phos"/>
    <property type="match status" value="1"/>
</dbReference>
<keyword evidence="5 8" id="KW-0479">Metal-binding</keyword>
<dbReference type="CDD" id="cd02393">
    <property type="entry name" value="KH-I_PNPase"/>
    <property type="match status" value="1"/>
</dbReference>
<dbReference type="SMART" id="SM00322">
    <property type="entry name" value="KH"/>
    <property type="match status" value="1"/>
</dbReference>
<dbReference type="InterPro" id="IPR015847">
    <property type="entry name" value="ExoRNase_PH_dom2"/>
</dbReference>
<evidence type="ECO:0000256" key="4">
    <source>
        <dbReference type="ARBA" id="ARBA00022695"/>
    </source>
</evidence>
<dbReference type="CDD" id="cd11363">
    <property type="entry name" value="RNase_PH_PNPase_1"/>
    <property type="match status" value="1"/>
</dbReference>
<evidence type="ECO:0000259" key="10">
    <source>
        <dbReference type="PROSITE" id="PS50126"/>
    </source>
</evidence>
<keyword evidence="3 8" id="KW-0808">Transferase</keyword>
<feature type="compositionally biased region" description="Polar residues" evidence="9">
    <location>
        <begin position="734"/>
        <end position="744"/>
    </location>
</feature>
<dbReference type="InterPro" id="IPR012340">
    <property type="entry name" value="NA-bd_OB-fold"/>
</dbReference>
<comment type="caution">
    <text evidence="11">The sequence shown here is derived from an EMBL/GenBank/DDBJ whole genome shotgun (WGS) entry which is preliminary data.</text>
</comment>
<evidence type="ECO:0000313" key="11">
    <source>
        <dbReference type="EMBL" id="MCG4611611.1"/>
    </source>
</evidence>
<dbReference type="Pfam" id="PF03725">
    <property type="entry name" value="RNase_PH_C"/>
    <property type="match status" value="1"/>
</dbReference>
<dbReference type="InterPro" id="IPR036345">
    <property type="entry name" value="ExoRNase_PH_dom2_sf"/>
</dbReference>
<comment type="function">
    <text evidence="8">Involved in mRNA degradation. Catalyzes the phosphorolysis of single-stranded polyribonucleotides processively in the 3'- to 5'-direction.</text>
</comment>
<dbReference type="PROSITE" id="PS50126">
    <property type="entry name" value="S1"/>
    <property type="match status" value="1"/>
</dbReference>
<dbReference type="SUPFAM" id="SSF46915">
    <property type="entry name" value="Polynucleotide phosphorylase/guanosine pentaphosphate synthase (PNPase/GPSI), domain 3"/>
    <property type="match status" value="1"/>
</dbReference>
<dbReference type="Gene3D" id="3.30.1370.10">
    <property type="entry name" value="K Homology domain, type 1"/>
    <property type="match status" value="1"/>
</dbReference>
<feature type="region of interest" description="Disordered" evidence="9">
    <location>
        <begin position="704"/>
        <end position="744"/>
    </location>
</feature>
<dbReference type="PIRSF" id="PIRSF005499">
    <property type="entry name" value="PNPase"/>
    <property type="match status" value="1"/>
</dbReference>
<keyword evidence="4 8" id="KW-0548">Nucleotidyltransferase</keyword>
<dbReference type="NCBIfam" id="NF008805">
    <property type="entry name" value="PRK11824.1"/>
    <property type="match status" value="1"/>
</dbReference>
<organism evidence="11 12">
    <name type="scientific">Anaeromassilibacillus senegalensis</name>
    <dbReference type="NCBI Taxonomy" id="1673717"/>
    <lineage>
        <taxon>Bacteria</taxon>
        <taxon>Bacillati</taxon>
        <taxon>Bacillota</taxon>
        <taxon>Clostridia</taxon>
        <taxon>Eubacteriales</taxon>
        <taxon>Acutalibacteraceae</taxon>
        <taxon>Anaeromassilibacillus</taxon>
    </lineage>
</organism>
<accession>A0ABS9MLL2</accession>
<dbReference type="InterPro" id="IPR027408">
    <property type="entry name" value="PNPase/RNase_PH_dom_sf"/>
</dbReference>
<proteinExistence type="inferred from homology"/>
<dbReference type="InterPro" id="IPR003029">
    <property type="entry name" value="S1_domain"/>
</dbReference>
<feature type="binding site" evidence="8">
    <location>
        <position position="492"/>
    </location>
    <ligand>
        <name>Mg(2+)</name>
        <dbReference type="ChEBI" id="CHEBI:18420"/>
    </ligand>
</feature>
<dbReference type="InterPro" id="IPR036456">
    <property type="entry name" value="PNPase_PH_RNA-bd_sf"/>
</dbReference>
<keyword evidence="6 8" id="KW-0460">Magnesium</keyword>
<dbReference type="PANTHER" id="PTHR11252:SF0">
    <property type="entry name" value="POLYRIBONUCLEOTIDE NUCLEOTIDYLTRANSFERASE 1, MITOCHONDRIAL"/>
    <property type="match status" value="1"/>
</dbReference>
<dbReference type="Gene3D" id="3.30.230.70">
    <property type="entry name" value="GHMP Kinase, N-terminal domain"/>
    <property type="match status" value="2"/>
</dbReference>
<dbReference type="CDD" id="cd04472">
    <property type="entry name" value="S1_PNPase"/>
    <property type="match status" value="1"/>
</dbReference>
<dbReference type="InterPro" id="IPR004088">
    <property type="entry name" value="KH_dom_type_1"/>
</dbReference>
<gene>
    <name evidence="8" type="primary">pnp</name>
    <name evidence="11" type="ORF">L0P57_11815</name>
</gene>
<dbReference type="InterPro" id="IPR012162">
    <property type="entry name" value="PNPase"/>
</dbReference>
<reference evidence="11 12" key="1">
    <citation type="submission" date="2022-01" db="EMBL/GenBank/DDBJ databases">
        <title>Collection of gut derived symbiotic bacterial strains cultured from healthy donors.</title>
        <authorList>
            <person name="Lin H."/>
            <person name="Kohout C."/>
            <person name="Waligurski E."/>
            <person name="Pamer E.G."/>
        </authorList>
    </citation>
    <scope>NUCLEOTIDE SEQUENCE [LARGE SCALE GENOMIC DNA]</scope>
    <source>
        <strain evidence="11 12">DFI.7.58</strain>
    </source>
</reference>
<evidence type="ECO:0000256" key="3">
    <source>
        <dbReference type="ARBA" id="ARBA00022679"/>
    </source>
</evidence>
<dbReference type="Gene3D" id="2.40.50.140">
    <property type="entry name" value="Nucleic acid-binding proteins"/>
    <property type="match status" value="1"/>
</dbReference>
<protein>
    <recommendedName>
        <fullName evidence="8">Polyribonucleotide nucleotidyltransferase</fullName>
        <ecNumber evidence="8">2.7.7.8</ecNumber>
    </recommendedName>
    <alternativeName>
        <fullName evidence="8">Polynucleotide phosphorylase</fullName>
        <shortName evidence="8">PNPase</shortName>
    </alternativeName>
</protein>
<evidence type="ECO:0000256" key="2">
    <source>
        <dbReference type="ARBA" id="ARBA00022490"/>
    </source>
</evidence>
<dbReference type="HAMAP" id="MF_01595">
    <property type="entry name" value="PNPase"/>
    <property type="match status" value="1"/>
</dbReference>
<dbReference type="InterPro" id="IPR020568">
    <property type="entry name" value="Ribosomal_Su5_D2-typ_SF"/>
</dbReference>
<evidence type="ECO:0000256" key="1">
    <source>
        <dbReference type="ARBA" id="ARBA00007404"/>
    </source>
</evidence>
<keyword evidence="7 8" id="KW-0694">RNA-binding</keyword>
<dbReference type="GO" id="GO:0004654">
    <property type="term" value="F:polyribonucleotide nucleotidyltransferase activity"/>
    <property type="evidence" value="ECO:0007669"/>
    <property type="project" value="UniProtKB-EC"/>
</dbReference>
<dbReference type="CDD" id="cd11364">
    <property type="entry name" value="RNase_PH_PNPase_2"/>
    <property type="match status" value="1"/>
</dbReference>
<dbReference type="RefSeq" id="WP_191405462.1">
    <property type="nucleotide sequence ID" value="NZ_JAKNHQ010000019.1"/>
</dbReference>
<dbReference type="SUPFAM" id="SSF55666">
    <property type="entry name" value="Ribonuclease PH domain 2-like"/>
    <property type="match status" value="2"/>
</dbReference>
<feature type="compositionally biased region" description="Basic and acidic residues" evidence="9">
    <location>
        <begin position="709"/>
        <end position="729"/>
    </location>
</feature>
<dbReference type="InterPro" id="IPR015848">
    <property type="entry name" value="PNPase_PH_RNA-bd_bac/org-type"/>
</dbReference>
<dbReference type="Pfam" id="PF00575">
    <property type="entry name" value="S1"/>
    <property type="match status" value="1"/>
</dbReference>
<evidence type="ECO:0000256" key="7">
    <source>
        <dbReference type="ARBA" id="ARBA00022884"/>
    </source>
</evidence>
<dbReference type="PANTHER" id="PTHR11252">
    <property type="entry name" value="POLYRIBONUCLEOTIDE NUCLEOTIDYLTRANSFERASE"/>
    <property type="match status" value="1"/>
</dbReference>
<dbReference type="SUPFAM" id="SSF54791">
    <property type="entry name" value="Eukaryotic type KH-domain (KH-domain type I)"/>
    <property type="match status" value="1"/>
</dbReference>
<comment type="cofactor">
    <cofactor evidence="8">
        <name>Mg(2+)</name>
        <dbReference type="ChEBI" id="CHEBI:18420"/>
    </cofactor>
</comment>